<dbReference type="GeneID" id="108007912"/>
<dbReference type="InterPro" id="IPR015897">
    <property type="entry name" value="CHK_kinase-like"/>
</dbReference>
<dbReference type="Pfam" id="PF02958">
    <property type="entry name" value="EcKL"/>
    <property type="match status" value="1"/>
</dbReference>
<name>A0AB39Z266_DROSZ</name>
<organism evidence="2 3">
    <name type="scientific">Drosophila suzukii</name>
    <name type="common">Spotted-wing drosophila fruit fly</name>
    <dbReference type="NCBI Taxonomy" id="28584"/>
    <lineage>
        <taxon>Eukaryota</taxon>
        <taxon>Metazoa</taxon>
        <taxon>Ecdysozoa</taxon>
        <taxon>Arthropoda</taxon>
        <taxon>Hexapoda</taxon>
        <taxon>Insecta</taxon>
        <taxon>Pterygota</taxon>
        <taxon>Neoptera</taxon>
        <taxon>Endopterygota</taxon>
        <taxon>Diptera</taxon>
        <taxon>Brachycera</taxon>
        <taxon>Muscomorpha</taxon>
        <taxon>Ephydroidea</taxon>
        <taxon>Drosophilidae</taxon>
        <taxon>Drosophila</taxon>
        <taxon>Sophophora</taxon>
    </lineage>
</organism>
<gene>
    <name evidence="3" type="primary">LOC108007912</name>
</gene>
<dbReference type="PANTHER" id="PTHR11012:SF6">
    <property type="entry name" value="CHK DOMAIN OV1-RELATED"/>
    <property type="match status" value="1"/>
</dbReference>
<proteinExistence type="predicted"/>
<dbReference type="PANTHER" id="PTHR11012">
    <property type="entry name" value="PROTEIN KINASE-LIKE DOMAIN-CONTAINING"/>
    <property type="match status" value="1"/>
</dbReference>
<dbReference type="InterPro" id="IPR004119">
    <property type="entry name" value="EcKL"/>
</dbReference>
<dbReference type="RefSeq" id="XP_016927169.4">
    <property type="nucleotide sequence ID" value="XM_017071680.4"/>
</dbReference>
<evidence type="ECO:0000313" key="2">
    <source>
        <dbReference type="Proteomes" id="UP001652628"/>
    </source>
</evidence>
<evidence type="ECO:0000313" key="3">
    <source>
        <dbReference type="RefSeq" id="XP_016927169.4"/>
    </source>
</evidence>
<dbReference type="AlphaFoldDB" id="A0AB39Z266"/>
<reference evidence="3" key="1">
    <citation type="submission" date="2025-08" db="UniProtKB">
        <authorList>
            <consortium name="RefSeq"/>
        </authorList>
    </citation>
    <scope>IDENTIFICATION</scope>
</reference>
<keyword evidence="2" id="KW-1185">Reference proteome</keyword>
<dbReference type="InterPro" id="IPR011009">
    <property type="entry name" value="Kinase-like_dom_sf"/>
</dbReference>
<sequence length="425" mass="49673">MSRSEKIENPNESLIIPEWLNRAKFEFLLAKDEPDYSKILQFTPVAAVPPGCNFTSVMLRVYLDLEMKDGTQKRKSYVVKTTLSLDKGGQRVNEMRYFHKEQQMYSTYLPEFEEIYREAGHPVQLIPKCLEIGEIEGNLYFIFEDLSAQNYKGKDQTKGVDMEHMRLSLQKLAELHAASVIYKDRHGPYHTDFYHGFAKKDSLQFSLIGFETKAPEYKEAMKTWGMDECYLKNFPTTEQYGKLCLESLNVDPQDFNVLTHGDFSATNMLYKYDGNGALSDAVLLDFQVCKWASPAQDLLMMITLSAEKDSRYREFDNFVRIYWEYLIECLRVLKYKKPLPQLRELQSAIYKKNNTFCAFFSVLNHLPGHLLPPCKESNLHTINSKDEEGRKLRKRSYTNPAFVEVIREFYPFCCNRGLFNFEDFD</sequence>
<dbReference type="SUPFAM" id="SSF56112">
    <property type="entry name" value="Protein kinase-like (PK-like)"/>
    <property type="match status" value="1"/>
</dbReference>
<dbReference type="SMART" id="SM00587">
    <property type="entry name" value="CHK"/>
    <property type="match status" value="1"/>
</dbReference>
<evidence type="ECO:0000259" key="1">
    <source>
        <dbReference type="SMART" id="SM00587"/>
    </source>
</evidence>
<dbReference type="Proteomes" id="UP001652628">
    <property type="component" value="Chromosome 3"/>
</dbReference>
<dbReference type="Gene3D" id="3.90.1200.10">
    <property type="match status" value="1"/>
</dbReference>
<accession>A0AB39Z266</accession>
<protein>
    <recommendedName>
        <fullName evidence="1">CHK kinase-like domain-containing protein</fullName>
    </recommendedName>
</protein>
<feature type="domain" description="CHK kinase-like" evidence="1">
    <location>
        <begin position="141"/>
        <end position="332"/>
    </location>
</feature>